<protein>
    <submittedName>
        <fullName evidence="1">Uncharacterized protein</fullName>
    </submittedName>
</protein>
<evidence type="ECO:0000313" key="1">
    <source>
        <dbReference type="EMBL" id="MEN3229226.1"/>
    </source>
</evidence>
<comment type="caution">
    <text evidence="1">The sequence shown here is derived from an EMBL/GenBank/DDBJ whole genome shotgun (WGS) entry which is preliminary data.</text>
</comment>
<evidence type="ECO:0000313" key="2">
    <source>
        <dbReference type="Proteomes" id="UP001404845"/>
    </source>
</evidence>
<gene>
    <name evidence="1" type="ORF">PUR21_16540</name>
</gene>
<dbReference type="Proteomes" id="UP001404845">
    <property type="component" value="Unassembled WGS sequence"/>
</dbReference>
<reference evidence="1 2" key="1">
    <citation type="journal article" date="2023" name="PLoS ONE">
        <title>Complete genome assembly of Hawai'i environmental nontuberculous mycobacteria reveals unexpected co-isolation with methylobacteria.</title>
        <authorList>
            <person name="Hendrix J."/>
            <person name="Epperson L.E."/>
            <person name="Tong E.I."/>
            <person name="Chan Y.L."/>
            <person name="Hasan N.A."/>
            <person name="Dawrs S.N."/>
            <person name="Norton G.J."/>
            <person name="Virdi R."/>
            <person name="Crooks J.L."/>
            <person name="Chan E.D."/>
            <person name="Honda J.R."/>
            <person name="Strong M."/>
        </authorList>
    </citation>
    <scope>NUCLEOTIDE SEQUENCE [LARGE SCALE GENOMIC DNA]</scope>
    <source>
        <strain evidence="1 2">NJH_HI01</strain>
    </source>
</reference>
<keyword evidence="2" id="KW-1185">Reference proteome</keyword>
<proteinExistence type="predicted"/>
<dbReference type="EMBL" id="JAQYXL010000001">
    <property type="protein sequence ID" value="MEN3229226.1"/>
    <property type="molecule type" value="Genomic_DNA"/>
</dbReference>
<sequence>MATRHSHFVTDPRDPEGIADLCAFFDVTSFGLEPHGYGEHFDPGAGAEFEIVAVVDDGANSVIDDLSPEDLQAVWDRVAVAFDFRAAARAEREAEDL</sequence>
<organism evidence="1 2">
    <name type="scientific">Methylorubrum rhodesianum</name>
    <dbReference type="NCBI Taxonomy" id="29427"/>
    <lineage>
        <taxon>Bacteria</taxon>
        <taxon>Pseudomonadati</taxon>
        <taxon>Pseudomonadota</taxon>
        <taxon>Alphaproteobacteria</taxon>
        <taxon>Hyphomicrobiales</taxon>
        <taxon>Methylobacteriaceae</taxon>
        <taxon>Methylorubrum</taxon>
    </lineage>
</organism>
<accession>A0ABU9ZDI6</accession>
<dbReference type="RefSeq" id="WP_345971251.1">
    <property type="nucleotide sequence ID" value="NZ_JAQYXL010000001.1"/>
</dbReference>
<name>A0ABU9ZDI6_9HYPH</name>